<keyword evidence="7 10" id="KW-1133">Transmembrane helix</keyword>
<comment type="catalytic activity">
    <reaction evidence="9">
        <text>3',3'-c-di-GMP + H2O = 5'-phosphoguanylyl(3'-&gt;5')guanosine + H(+)</text>
        <dbReference type="Rhea" id="RHEA:24902"/>
        <dbReference type="ChEBI" id="CHEBI:15377"/>
        <dbReference type="ChEBI" id="CHEBI:15378"/>
        <dbReference type="ChEBI" id="CHEBI:58754"/>
        <dbReference type="ChEBI" id="CHEBI:58805"/>
        <dbReference type="EC" id="3.1.4.52"/>
    </reaction>
</comment>
<keyword evidence="8 10" id="KW-0472">Membrane</keyword>
<comment type="caution">
    <text evidence="12">The sequence shown here is derived from an EMBL/GenBank/DDBJ whole genome shotgun (WGS) entry which is preliminary data.</text>
</comment>
<evidence type="ECO:0000256" key="1">
    <source>
        <dbReference type="ARBA" id="ARBA00004651"/>
    </source>
</evidence>
<feature type="transmembrane region" description="Helical" evidence="10">
    <location>
        <begin position="238"/>
        <end position="257"/>
    </location>
</feature>
<evidence type="ECO:0000256" key="7">
    <source>
        <dbReference type="ARBA" id="ARBA00022989"/>
    </source>
</evidence>
<dbReference type="AlphaFoldDB" id="A0A0J7XY79"/>
<gene>
    <name evidence="12" type="ORF">V474_16205</name>
</gene>
<dbReference type="Gene3D" id="3.20.20.450">
    <property type="entry name" value="EAL domain"/>
    <property type="match status" value="1"/>
</dbReference>
<dbReference type="EC" id="3.1.4.52" evidence="2"/>
<reference evidence="12 13" key="1">
    <citation type="journal article" date="2015" name="G3 (Bethesda)">
        <title>Insights into Ongoing Evolution of the Hexachlorocyclohexane Catabolic Pathway from Comparative Genomics of Ten Sphingomonadaceae Strains.</title>
        <authorList>
            <person name="Pearce S.L."/>
            <person name="Oakeshott J.G."/>
            <person name="Pandey G."/>
        </authorList>
    </citation>
    <scope>NUCLEOTIDE SEQUENCE [LARGE SCALE GENOMIC DNA]</scope>
    <source>
        <strain evidence="12 13">LL02</strain>
    </source>
</reference>
<dbReference type="PANTHER" id="PTHR33121:SF79">
    <property type="entry name" value="CYCLIC DI-GMP PHOSPHODIESTERASE PDED-RELATED"/>
    <property type="match status" value="1"/>
</dbReference>
<name>A0A0J7XY79_9SPHN</name>
<dbReference type="InterPro" id="IPR050706">
    <property type="entry name" value="Cyclic-di-GMP_PDE-like"/>
</dbReference>
<dbReference type="SUPFAM" id="SSF141868">
    <property type="entry name" value="EAL domain-like"/>
    <property type="match status" value="1"/>
</dbReference>
<dbReference type="Pfam" id="PF00563">
    <property type="entry name" value="EAL"/>
    <property type="match status" value="1"/>
</dbReference>
<evidence type="ECO:0000256" key="5">
    <source>
        <dbReference type="ARBA" id="ARBA00022692"/>
    </source>
</evidence>
<feature type="transmembrane region" description="Helical" evidence="10">
    <location>
        <begin position="7"/>
        <end position="30"/>
    </location>
</feature>
<dbReference type="GO" id="GO:0005886">
    <property type="term" value="C:plasma membrane"/>
    <property type="evidence" value="ECO:0007669"/>
    <property type="project" value="UniProtKB-SubCell"/>
</dbReference>
<keyword evidence="6" id="KW-0378">Hydrolase</keyword>
<dbReference type="Pfam" id="PF12792">
    <property type="entry name" value="CSS-motif"/>
    <property type="match status" value="1"/>
</dbReference>
<evidence type="ECO:0000256" key="9">
    <source>
        <dbReference type="ARBA" id="ARBA00034290"/>
    </source>
</evidence>
<evidence type="ECO:0000256" key="8">
    <source>
        <dbReference type="ARBA" id="ARBA00023136"/>
    </source>
</evidence>
<accession>A0A0J7XY79</accession>
<evidence type="ECO:0000313" key="12">
    <source>
        <dbReference type="EMBL" id="KMS56462.1"/>
    </source>
</evidence>
<feature type="domain" description="EAL" evidence="11">
    <location>
        <begin position="262"/>
        <end position="514"/>
    </location>
</feature>
<dbReference type="PATRIC" id="fig|1114963.3.peg.2074"/>
<dbReference type="PANTHER" id="PTHR33121">
    <property type="entry name" value="CYCLIC DI-GMP PHOSPHODIESTERASE PDEF"/>
    <property type="match status" value="1"/>
</dbReference>
<evidence type="ECO:0000256" key="2">
    <source>
        <dbReference type="ARBA" id="ARBA00012282"/>
    </source>
</evidence>
<dbReference type="PROSITE" id="PS50883">
    <property type="entry name" value="EAL"/>
    <property type="match status" value="1"/>
</dbReference>
<evidence type="ECO:0000256" key="3">
    <source>
        <dbReference type="ARBA" id="ARBA00022475"/>
    </source>
</evidence>
<dbReference type="InterPro" id="IPR001633">
    <property type="entry name" value="EAL_dom"/>
</dbReference>
<keyword evidence="3" id="KW-1003">Cell membrane</keyword>
<dbReference type="SMART" id="SM00052">
    <property type="entry name" value="EAL"/>
    <property type="match status" value="1"/>
</dbReference>
<proteinExistence type="predicted"/>
<evidence type="ECO:0000256" key="10">
    <source>
        <dbReference type="SAM" id="Phobius"/>
    </source>
</evidence>
<keyword evidence="13" id="KW-1185">Reference proteome</keyword>
<dbReference type="CDD" id="cd01948">
    <property type="entry name" value="EAL"/>
    <property type="match status" value="1"/>
</dbReference>
<evidence type="ECO:0000259" key="11">
    <source>
        <dbReference type="PROSITE" id="PS50883"/>
    </source>
</evidence>
<keyword evidence="4" id="KW-0973">c-di-GMP</keyword>
<dbReference type="InterPro" id="IPR035919">
    <property type="entry name" value="EAL_sf"/>
</dbReference>
<dbReference type="GO" id="GO:0071111">
    <property type="term" value="F:cyclic-guanylate-specific phosphodiesterase activity"/>
    <property type="evidence" value="ECO:0007669"/>
    <property type="project" value="UniProtKB-EC"/>
</dbReference>
<comment type="subcellular location">
    <subcellularLocation>
        <location evidence="1">Cell membrane</location>
        <topology evidence="1">Multi-pass membrane protein</topology>
    </subcellularLocation>
</comment>
<dbReference type="Proteomes" id="UP000052268">
    <property type="component" value="Unassembled WGS sequence"/>
</dbReference>
<evidence type="ECO:0000256" key="4">
    <source>
        <dbReference type="ARBA" id="ARBA00022636"/>
    </source>
</evidence>
<keyword evidence="5 10" id="KW-0812">Transmembrane</keyword>
<evidence type="ECO:0000313" key="13">
    <source>
        <dbReference type="Proteomes" id="UP000052268"/>
    </source>
</evidence>
<evidence type="ECO:0000256" key="6">
    <source>
        <dbReference type="ARBA" id="ARBA00022801"/>
    </source>
</evidence>
<dbReference type="InterPro" id="IPR024744">
    <property type="entry name" value="CSS-motif_dom"/>
</dbReference>
<sequence>MRRSRILIVGSFLAVIGALVPVAGMLWITWSLAVEDEQAELRAVADRVLLRAQRSAMQAQAAFIELSGNDAPACSPRHVALMRRVVFNTPAIEEVGYFESGLLRCTSWGPVEGTVPAIKPDFAIAGGLQVTLAIPPLLKGGTRKLAFGSGQYNVLLDPVRFVDVIAEPQVRLALSTNDGRMIAALNEPDEQLVRAFSRRQGSFTQGALSVSVVRSRNWTAIAMERRPAVLDTLRRGQLLLIPIALFLAGLIVSIVVWGSRQRLSFRAELASAIRTREFTVHYQPIMNLATSTCIGAEALLRWRRADGRWISPELFVPVAEHAGMMWDLTEQVIDLVGADLGPLLSRDRSLHIAINLSAEMFATDRILASLERLHKLHGIEPGQVWLEATERAFMDQASAGDTISKAHAVGYRVAMDDFGTGYSSLGHLQQIDFDALKIDKSFVDTIGIASAKSAVIAHIIDLAQALKVEIIAEGVEHQAQADYLRDKGVPFAQGWLFSRALPVEDFKTFVEEQGQAV</sequence>
<organism evidence="12 13">
    <name type="scientific">Novosphingobium barchaimii LL02</name>
    <dbReference type="NCBI Taxonomy" id="1114963"/>
    <lineage>
        <taxon>Bacteria</taxon>
        <taxon>Pseudomonadati</taxon>
        <taxon>Pseudomonadota</taxon>
        <taxon>Alphaproteobacteria</taxon>
        <taxon>Sphingomonadales</taxon>
        <taxon>Sphingomonadaceae</taxon>
        <taxon>Novosphingobium</taxon>
    </lineage>
</organism>
<protein>
    <recommendedName>
        <fullName evidence="2">cyclic-guanylate-specific phosphodiesterase</fullName>
        <ecNumber evidence="2">3.1.4.52</ecNumber>
    </recommendedName>
</protein>
<dbReference type="EMBL" id="JACU01000004">
    <property type="protein sequence ID" value="KMS56462.1"/>
    <property type="molecule type" value="Genomic_DNA"/>
</dbReference>